<dbReference type="InterPro" id="IPR012340">
    <property type="entry name" value="NA-bd_OB-fold"/>
</dbReference>
<sequence>MNVFCVVGKIQALPELKETPSGLKTTSVLLKVQRAYPNSEGIYESDFFNIEVWRGLAETLCDTCTVDTVLAVKGRLASRIYQKEDRTFYNYVMVAEKIDFVHIPKAA</sequence>
<proteinExistence type="predicted"/>
<dbReference type="Pfam" id="PF00436">
    <property type="entry name" value="SSB"/>
    <property type="match status" value="1"/>
</dbReference>
<evidence type="ECO:0000256" key="2">
    <source>
        <dbReference type="PIRNR" id="PIRNR002070"/>
    </source>
</evidence>
<dbReference type="RefSeq" id="WP_183329051.1">
    <property type="nucleotide sequence ID" value="NZ_JACHHK010000008.1"/>
</dbReference>
<dbReference type="PIRSF" id="PIRSF002070">
    <property type="entry name" value="SSB"/>
    <property type="match status" value="1"/>
</dbReference>
<name>A0A7W8D1D0_9FIRM</name>
<dbReference type="SUPFAM" id="SSF50249">
    <property type="entry name" value="Nucleic acid-binding proteins"/>
    <property type="match status" value="1"/>
</dbReference>
<reference evidence="3 4" key="1">
    <citation type="submission" date="2020-08" db="EMBL/GenBank/DDBJ databases">
        <title>Genomic Encyclopedia of Type Strains, Phase IV (KMG-IV): sequencing the most valuable type-strain genomes for metagenomic binning, comparative biology and taxonomic classification.</title>
        <authorList>
            <person name="Goeker M."/>
        </authorList>
    </citation>
    <scope>NUCLEOTIDE SEQUENCE [LARGE SCALE GENOMIC DNA]</scope>
    <source>
        <strain evidence="3 4">DSM 25799</strain>
    </source>
</reference>
<dbReference type="EMBL" id="JACHHK010000008">
    <property type="protein sequence ID" value="MBB5183755.1"/>
    <property type="molecule type" value="Genomic_DNA"/>
</dbReference>
<evidence type="ECO:0000313" key="3">
    <source>
        <dbReference type="EMBL" id="MBB5183755.1"/>
    </source>
</evidence>
<dbReference type="AlphaFoldDB" id="A0A7W8D1D0"/>
<dbReference type="Proteomes" id="UP000539953">
    <property type="component" value="Unassembled WGS sequence"/>
</dbReference>
<comment type="caution">
    <text evidence="3">The sequence shown here is derived from an EMBL/GenBank/DDBJ whole genome shotgun (WGS) entry which is preliminary data.</text>
</comment>
<evidence type="ECO:0000256" key="1">
    <source>
        <dbReference type="ARBA" id="ARBA00023125"/>
    </source>
</evidence>
<keyword evidence="1 2" id="KW-0238">DNA-binding</keyword>
<dbReference type="PROSITE" id="PS50935">
    <property type="entry name" value="SSB"/>
    <property type="match status" value="1"/>
</dbReference>
<dbReference type="Gene3D" id="2.40.50.140">
    <property type="entry name" value="Nucleic acid-binding proteins"/>
    <property type="match status" value="1"/>
</dbReference>
<evidence type="ECO:0000313" key="4">
    <source>
        <dbReference type="Proteomes" id="UP000539953"/>
    </source>
</evidence>
<dbReference type="GO" id="GO:0006260">
    <property type="term" value="P:DNA replication"/>
    <property type="evidence" value="ECO:0007669"/>
    <property type="project" value="InterPro"/>
</dbReference>
<protein>
    <recommendedName>
        <fullName evidence="2">Single-stranded DNA-binding protein</fullName>
    </recommendedName>
</protein>
<dbReference type="CDD" id="cd04496">
    <property type="entry name" value="SSB_OBF"/>
    <property type="match status" value="1"/>
</dbReference>
<dbReference type="InterPro" id="IPR000424">
    <property type="entry name" value="Primosome_PriB/ssb"/>
</dbReference>
<keyword evidence="4" id="KW-1185">Reference proteome</keyword>
<organism evidence="3 4">
    <name type="scientific">Catenisphaera adipataccumulans</name>
    <dbReference type="NCBI Taxonomy" id="700500"/>
    <lineage>
        <taxon>Bacteria</taxon>
        <taxon>Bacillati</taxon>
        <taxon>Bacillota</taxon>
        <taxon>Erysipelotrichia</taxon>
        <taxon>Erysipelotrichales</taxon>
        <taxon>Erysipelotrichaceae</taxon>
        <taxon>Catenisphaera</taxon>
    </lineage>
</organism>
<dbReference type="GO" id="GO:0003697">
    <property type="term" value="F:single-stranded DNA binding"/>
    <property type="evidence" value="ECO:0007669"/>
    <property type="project" value="InterPro"/>
</dbReference>
<dbReference type="InterPro" id="IPR011344">
    <property type="entry name" value="ssDNA-bd"/>
</dbReference>
<gene>
    <name evidence="3" type="ORF">HNQ47_001796</name>
</gene>
<accession>A0A7W8D1D0</accession>